<reference evidence="2 3" key="1">
    <citation type="journal article" date="2012" name="Eukaryot. Cell">
        <title>Draft genome sequence of CBS 2479, the standard type strain of Trichosporon asahii.</title>
        <authorList>
            <person name="Yang R.Y."/>
            <person name="Li H.T."/>
            <person name="Zhu H."/>
            <person name="Zhou G.P."/>
            <person name="Wang M."/>
            <person name="Wang L."/>
        </authorList>
    </citation>
    <scope>NUCLEOTIDE SEQUENCE [LARGE SCALE GENOMIC DNA]</scope>
    <source>
        <strain evidence="3">ATCC 90039 / CBS 2479 / JCM 2466 / KCTC 7840 / NCYC 2677 / UAMH 7654</strain>
    </source>
</reference>
<dbReference type="EMBL" id="ALBS01000236">
    <property type="protein sequence ID" value="EJT47586.1"/>
    <property type="molecule type" value="Genomic_DNA"/>
</dbReference>
<gene>
    <name evidence="2" type="ORF">A1Q1_03559</name>
</gene>
<accession>J5SUG9</accession>
<evidence type="ECO:0000313" key="2">
    <source>
        <dbReference type="EMBL" id="EJT47586.1"/>
    </source>
</evidence>
<dbReference type="KEGG" id="tasa:A1Q1_03559"/>
<proteinExistence type="predicted"/>
<feature type="compositionally biased region" description="Basic and acidic residues" evidence="1">
    <location>
        <begin position="175"/>
        <end position="186"/>
    </location>
</feature>
<dbReference type="OrthoDB" id="2575040at2759"/>
<name>J5SUG9_TRIAS</name>
<protein>
    <submittedName>
        <fullName evidence="2">Uncharacterized protein</fullName>
    </submittedName>
</protein>
<comment type="caution">
    <text evidence="2">The sequence shown here is derived from an EMBL/GenBank/DDBJ whole genome shotgun (WGS) entry which is preliminary data.</text>
</comment>
<dbReference type="GeneID" id="25987072"/>
<dbReference type="HOGENOM" id="CLU_415144_0_0_1"/>
<dbReference type="RefSeq" id="XP_014178832.1">
    <property type="nucleotide sequence ID" value="XM_014323357.1"/>
</dbReference>
<feature type="compositionally biased region" description="Basic residues" evidence="1">
    <location>
        <begin position="79"/>
        <end position="111"/>
    </location>
</feature>
<sequence>MEEDHTASFISALANLQPVEYDNIASLDGWSVDQLKQEVIRLRRALANVGGGVQDIMPVFQPQFVQLPPPNQIAQQAHMQHHNHSHNHGHGPPHHHSPQTSHHHALPHHQSHQQVHSPHIAQQNSIPRGASVTPTQPTPPALPHAPLPPYGSPYSHTSRERSGSRKRALSPPRKKRDEGTGKRVEKGRRVELARAIRTKMRYAMNIGLDDDLPPPTALTLPSAPPEVGAWVPNWPAGVSDPNNAQWLDRVCALFITEARNYQVWNKVPPEDLDEDIVKVSVAGRASRRAIRFPFGWRTRKSILALARTAFQNFAKRYMAEVDPKHAKKKEKYVKNRRRWARKDLAGTVGADSVLDAGPTRAMTLDEIGGDHSASARLLGSGQTAASYQAAGDQRPRRPILQWHDVIAVIACPVCPSAAILPAVVRSKRPSGYLASKQKRRAKAALDPSFGSVLPQSALHIDYMSSEYSSAGEDEGDEQSASRRGHWLEVLRSHSPEPQKPGKGGWAEGVDQKVLEVRTPTWRSPRLNELYQRLDMISAAQAAMRAQPASHQPTSPGSKPPLRLGHVAPSHKRFTMPSSLMRRGHLPRDLGEGWMWASGVAGVWPERSRSNEFNQPSHNSNTNNNTTTTASANGIRNMVNVPELEEGLDASVDALVQGWTEQ</sequence>
<feature type="region of interest" description="Disordered" evidence="1">
    <location>
        <begin position="73"/>
        <end position="186"/>
    </location>
</feature>
<feature type="compositionally biased region" description="Basic residues" evidence="1">
    <location>
        <begin position="164"/>
        <end position="174"/>
    </location>
</feature>
<feature type="compositionally biased region" description="Pro residues" evidence="1">
    <location>
        <begin position="136"/>
        <end position="151"/>
    </location>
</feature>
<feature type="region of interest" description="Disordered" evidence="1">
    <location>
        <begin position="607"/>
        <end position="629"/>
    </location>
</feature>
<dbReference type="AlphaFoldDB" id="J5SUG9"/>
<dbReference type="Proteomes" id="UP000002748">
    <property type="component" value="Unassembled WGS sequence"/>
</dbReference>
<organism evidence="2 3">
    <name type="scientific">Trichosporon asahii var. asahii (strain ATCC 90039 / CBS 2479 / JCM 2466 / KCTC 7840 / NBRC 103889/ NCYC 2677 / UAMH 7654)</name>
    <name type="common">Yeast</name>
    <dbReference type="NCBI Taxonomy" id="1186058"/>
    <lineage>
        <taxon>Eukaryota</taxon>
        <taxon>Fungi</taxon>
        <taxon>Dikarya</taxon>
        <taxon>Basidiomycota</taxon>
        <taxon>Agaricomycotina</taxon>
        <taxon>Tremellomycetes</taxon>
        <taxon>Trichosporonales</taxon>
        <taxon>Trichosporonaceae</taxon>
        <taxon>Trichosporon</taxon>
    </lineage>
</organism>
<evidence type="ECO:0000313" key="3">
    <source>
        <dbReference type="Proteomes" id="UP000002748"/>
    </source>
</evidence>
<dbReference type="VEuPathDB" id="FungiDB:A1Q1_03559"/>
<feature type="compositionally biased region" description="Low complexity" evidence="1">
    <location>
        <begin position="618"/>
        <end position="629"/>
    </location>
</feature>
<evidence type="ECO:0000256" key="1">
    <source>
        <dbReference type="SAM" id="MobiDB-lite"/>
    </source>
</evidence>